<dbReference type="AlphaFoldDB" id="A0A8H4Q377"/>
<name>A0A8H4Q377_9HYPO</name>
<sequence length="180" mass="19384">MLLSAIVSGNREKSKRKRHSPPRTKMSSTAKPKAASEDVGGVPPTQLSELHCFTDTEGVITTTMMDLPGYRVVRVLGTVYGISVRSRNVAASLGMALKSLIGGELSWFTTMLYSSRNDSVSRAVEECKRRGGNAIICLRFDAGAIDGFAQTAAYGTACIVEKVDDDVRPPQQQLEGVSDN</sequence>
<evidence type="ECO:0000256" key="2">
    <source>
        <dbReference type="SAM" id="MobiDB-lite"/>
    </source>
</evidence>
<dbReference type="InterPro" id="IPR002765">
    <property type="entry name" value="UPF0145_YbjQ-like"/>
</dbReference>
<dbReference type="Pfam" id="PF01906">
    <property type="entry name" value="YbjQ_1"/>
    <property type="match status" value="1"/>
</dbReference>
<evidence type="ECO:0000313" key="3">
    <source>
        <dbReference type="EMBL" id="KAF4583248.1"/>
    </source>
</evidence>
<organism evidence="3 4">
    <name type="scientific">Ophiocordyceps camponoti-floridani</name>
    <dbReference type="NCBI Taxonomy" id="2030778"/>
    <lineage>
        <taxon>Eukaryota</taxon>
        <taxon>Fungi</taxon>
        <taxon>Dikarya</taxon>
        <taxon>Ascomycota</taxon>
        <taxon>Pezizomycotina</taxon>
        <taxon>Sordariomycetes</taxon>
        <taxon>Hypocreomycetidae</taxon>
        <taxon>Hypocreales</taxon>
        <taxon>Ophiocordycipitaceae</taxon>
        <taxon>Ophiocordyceps</taxon>
    </lineage>
</organism>
<dbReference type="InterPro" id="IPR035439">
    <property type="entry name" value="UPF0145_dom_sf"/>
</dbReference>
<keyword evidence="4" id="KW-1185">Reference proteome</keyword>
<dbReference type="HAMAP" id="MF_00338">
    <property type="entry name" value="UPF0145"/>
    <property type="match status" value="1"/>
</dbReference>
<evidence type="ECO:0000256" key="1">
    <source>
        <dbReference type="ARBA" id="ARBA00010751"/>
    </source>
</evidence>
<dbReference type="PANTHER" id="PTHR34068:SF2">
    <property type="entry name" value="UPF0145 PROTEIN SCO3412"/>
    <property type="match status" value="1"/>
</dbReference>
<dbReference type="Gene3D" id="3.30.110.70">
    <property type="entry name" value="Hypothetical protein apc22750. Chain B"/>
    <property type="match status" value="1"/>
</dbReference>
<comment type="similarity">
    <text evidence="1">Belongs to the UPF0145 family.</text>
</comment>
<accession>A0A8H4Q377</accession>
<reference evidence="3 4" key="1">
    <citation type="journal article" date="2020" name="G3 (Bethesda)">
        <title>Genetic Underpinnings of Host Manipulation by Ophiocordyceps as Revealed by Comparative Transcriptomics.</title>
        <authorList>
            <person name="Will I."/>
            <person name="Das B."/>
            <person name="Trinh T."/>
            <person name="Brachmann A."/>
            <person name="Ohm R.A."/>
            <person name="de Bekker C."/>
        </authorList>
    </citation>
    <scope>NUCLEOTIDE SEQUENCE [LARGE SCALE GENOMIC DNA]</scope>
    <source>
        <strain evidence="3 4">EC05</strain>
    </source>
</reference>
<protein>
    <submittedName>
        <fullName evidence="3">UPF0145 domain-containing protein</fullName>
    </submittedName>
</protein>
<dbReference type="SUPFAM" id="SSF117782">
    <property type="entry name" value="YbjQ-like"/>
    <property type="match status" value="1"/>
</dbReference>
<comment type="caution">
    <text evidence="3">The sequence shown here is derived from an EMBL/GenBank/DDBJ whole genome shotgun (WGS) entry which is preliminary data.</text>
</comment>
<dbReference type="Proteomes" id="UP000562929">
    <property type="component" value="Unassembled WGS sequence"/>
</dbReference>
<feature type="region of interest" description="Disordered" evidence="2">
    <location>
        <begin position="7"/>
        <end position="43"/>
    </location>
</feature>
<dbReference type="EMBL" id="JAACLJ010000007">
    <property type="protein sequence ID" value="KAF4583248.1"/>
    <property type="molecule type" value="Genomic_DNA"/>
</dbReference>
<proteinExistence type="inferred from homology"/>
<feature type="compositionally biased region" description="Basic residues" evidence="2">
    <location>
        <begin position="13"/>
        <end position="22"/>
    </location>
</feature>
<gene>
    <name evidence="3" type="ORF">GQ602_006392</name>
</gene>
<evidence type="ECO:0000313" key="4">
    <source>
        <dbReference type="Proteomes" id="UP000562929"/>
    </source>
</evidence>
<dbReference type="OrthoDB" id="68104at2759"/>
<dbReference type="PANTHER" id="PTHR34068">
    <property type="entry name" value="UPF0145 PROTEIN YBJQ"/>
    <property type="match status" value="1"/>
</dbReference>